<name>A0A074XQZ3_AURPU</name>
<protein>
    <submittedName>
        <fullName evidence="1">Uncharacterized protein</fullName>
    </submittedName>
</protein>
<dbReference type="Proteomes" id="UP000030706">
    <property type="component" value="Unassembled WGS sequence"/>
</dbReference>
<accession>A0A074XQZ3</accession>
<sequence length="149" mass="16308">MGISTPESPKLIINTGADVRTTIACSSPRDIASGLQLINLVHADQVDGRTILLHRHELRGPFWVGLRSECTSDYTVGGVGTGSGKWVSHRCCGVGARLDRKIVSRPRRFAVVINGTITRAAISPRACRREFGNNHRAYFCYKTRGGTRT</sequence>
<dbReference type="GeneID" id="40741157"/>
<dbReference type="AlphaFoldDB" id="A0A074XQZ3"/>
<dbReference type="HOGENOM" id="CLU_1749265_0_0_1"/>
<proteinExistence type="predicted"/>
<evidence type="ECO:0000313" key="1">
    <source>
        <dbReference type="EMBL" id="KEQ87915.1"/>
    </source>
</evidence>
<evidence type="ECO:0000313" key="2">
    <source>
        <dbReference type="Proteomes" id="UP000030706"/>
    </source>
</evidence>
<dbReference type="RefSeq" id="XP_029764102.1">
    <property type="nucleotide sequence ID" value="XM_029898851.1"/>
</dbReference>
<organism evidence="1 2">
    <name type="scientific">Aureobasidium pullulans EXF-150</name>
    <dbReference type="NCBI Taxonomy" id="1043002"/>
    <lineage>
        <taxon>Eukaryota</taxon>
        <taxon>Fungi</taxon>
        <taxon>Dikarya</taxon>
        <taxon>Ascomycota</taxon>
        <taxon>Pezizomycotina</taxon>
        <taxon>Dothideomycetes</taxon>
        <taxon>Dothideomycetidae</taxon>
        <taxon>Dothideales</taxon>
        <taxon>Saccotheciaceae</taxon>
        <taxon>Aureobasidium</taxon>
    </lineage>
</organism>
<gene>
    <name evidence="1" type="ORF">M438DRAFT_134950</name>
</gene>
<reference evidence="1 2" key="1">
    <citation type="journal article" date="2014" name="BMC Genomics">
        <title>Genome sequencing of four Aureobasidium pullulans varieties: biotechnological potential, stress tolerance, and description of new species.</title>
        <authorList>
            <person name="Gostin Ar C."/>
            <person name="Ohm R.A."/>
            <person name="Kogej T."/>
            <person name="Sonjak S."/>
            <person name="Turk M."/>
            <person name="Zajc J."/>
            <person name="Zalar P."/>
            <person name="Grube M."/>
            <person name="Sun H."/>
            <person name="Han J."/>
            <person name="Sharma A."/>
            <person name="Chiniquy J."/>
            <person name="Ngan C.Y."/>
            <person name="Lipzen A."/>
            <person name="Barry K."/>
            <person name="Grigoriev I.V."/>
            <person name="Gunde-Cimerman N."/>
        </authorList>
    </citation>
    <scope>NUCLEOTIDE SEQUENCE [LARGE SCALE GENOMIC DNA]</scope>
    <source>
        <strain evidence="1 2">EXF-150</strain>
    </source>
</reference>
<dbReference type="EMBL" id="KL584976">
    <property type="protein sequence ID" value="KEQ87915.1"/>
    <property type="molecule type" value="Genomic_DNA"/>
</dbReference>
<keyword evidence="2" id="KW-1185">Reference proteome</keyword>